<dbReference type="SUPFAM" id="SSF53223">
    <property type="entry name" value="Aminoacid dehydrogenase-like, N-terminal domain"/>
    <property type="match status" value="1"/>
</dbReference>
<keyword evidence="3 4" id="KW-0057">Aromatic amino acid biosynthesis</keyword>
<evidence type="ECO:0000256" key="4">
    <source>
        <dbReference type="HAMAP-Rule" id="MF_00222"/>
    </source>
</evidence>
<keyword evidence="4" id="KW-0521">NADP</keyword>
<feature type="binding site" evidence="4">
    <location>
        <position position="116"/>
    </location>
    <ligand>
        <name>shikimate</name>
        <dbReference type="ChEBI" id="CHEBI:36208"/>
    </ligand>
</feature>
<comment type="catalytic activity">
    <reaction evidence="4">
        <text>shikimate + NADP(+) = 3-dehydroshikimate + NADPH + H(+)</text>
        <dbReference type="Rhea" id="RHEA:17737"/>
        <dbReference type="ChEBI" id="CHEBI:15378"/>
        <dbReference type="ChEBI" id="CHEBI:16630"/>
        <dbReference type="ChEBI" id="CHEBI:36208"/>
        <dbReference type="ChEBI" id="CHEBI:57783"/>
        <dbReference type="ChEBI" id="CHEBI:58349"/>
        <dbReference type="EC" id="1.1.1.25"/>
    </reaction>
</comment>
<dbReference type="GO" id="GO:0005829">
    <property type="term" value="C:cytosol"/>
    <property type="evidence" value="ECO:0007669"/>
    <property type="project" value="TreeGrafter"/>
</dbReference>
<dbReference type="AlphaFoldDB" id="A0A1G8YKQ1"/>
<keyword evidence="4" id="KW-0028">Amino-acid biosynthesis</keyword>
<feature type="domain" description="Shikimate dehydrogenase substrate binding N-terminal" evidence="5">
    <location>
        <begin position="31"/>
        <end position="118"/>
    </location>
</feature>
<keyword evidence="8" id="KW-1185">Reference proteome</keyword>
<comment type="function">
    <text evidence="4">Involved in the biosynthesis of the chorismate, which leads to the biosynthesis of aromatic amino acids. Catalyzes the reversible NADPH linked reduction of 3-dehydroshikimate (DHSA) to yield shikimate (SA).</text>
</comment>
<dbReference type="InterPro" id="IPR046346">
    <property type="entry name" value="Aminoacid_DH-like_N_sf"/>
</dbReference>
<feature type="binding site" evidence="4">
    <location>
        <begin position="155"/>
        <end position="159"/>
    </location>
    <ligand>
        <name>NADP(+)</name>
        <dbReference type="ChEBI" id="CHEBI:58349"/>
    </ligand>
</feature>
<dbReference type="Gene3D" id="3.40.50.10860">
    <property type="entry name" value="Leucine Dehydrogenase, chain A, domain 1"/>
    <property type="match status" value="1"/>
</dbReference>
<dbReference type="SUPFAM" id="SSF51735">
    <property type="entry name" value="NAD(P)-binding Rossmann-fold domains"/>
    <property type="match status" value="1"/>
</dbReference>
<dbReference type="GO" id="GO:0004764">
    <property type="term" value="F:shikimate 3-dehydrogenase (NADP+) activity"/>
    <property type="evidence" value="ECO:0007669"/>
    <property type="project" value="UniProtKB-UniRule"/>
</dbReference>
<proteinExistence type="inferred from homology"/>
<dbReference type="EMBL" id="FNEE01000011">
    <property type="protein sequence ID" value="SDK03326.1"/>
    <property type="molecule type" value="Genomic_DNA"/>
</dbReference>
<dbReference type="Pfam" id="PF18317">
    <property type="entry name" value="SDH_C"/>
    <property type="match status" value="1"/>
</dbReference>
<dbReference type="NCBIfam" id="NF009201">
    <property type="entry name" value="PRK12549.1"/>
    <property type="match status" value="1"/>
</dbReference>
<dbReference type="Gene3D" id="3.40.50.720">
    <property type="entry name" value="NAD(P)-binding Rossmann-like Domain"/>
    <property type="match status" value="1"/>
</dbReference>
<comment type="subunit">
    <text evidence="4">Homodimer.</text>
</comment>
<dbReference type="InterPro" id="IPR041121">
    <property type="entry name" value="SDH_C"/>
</dbReference>
<dbReference type="GO" id="GO:0008652">
    <property type="term" value="P:amino acid biosynthetic process"/>
    <property type="evidence" value="ECO:0007669"/>
    <property type="project" value="UniProtKB-KW"/>
</dbReference>
<feature type="domain" description="SDH C-terminal" evidence="6">
    <location>
        <begin position="269"/>
        <end position="295"/>
    </location>
</feature>
<dbReference type="HAMAP" id="MF_00222">
    <property type="entry name" value="Shikimate_DH_AroE"/>
    <property type="match status" value="1"/>
</dbReference>
<feature type="binding site" evidence="4">
    <location>
        <position position="269"/>
    </location>
    <ligand>
        <name>NADP(+)</name>
        <dbReference type="ChEBI" id="CHEBI:58349"/>
    </ligand>
</feature>
<feature type="binding site" evidence="4">
    <location>
        <position position="246"/>
    </location>
    <ligand>
        <name>NADP(+)</name>
        <dbReference type="ChEBI" id="CHEBI:58349"/>
    </ligand>
</feature>
<evidence type="ECO:0000259" key="6">
    <source>
        <dbReference type="Pfam" id="PF18317"/>
    </source>
</evidence>
<dbReference type="InterPro" id="IPR013708">
    <property type="entry name" value="Shikimate_DH-bd_N"/>
</dbReference>
<feature type="active site" description="Proton acceptor" evidence="4">
    <location>
        <position position="95"/>
    </location>
</feature>
<dbReference type="PANTHER" id="PTHR21089">
    <property type="entry name" value="SHIKIMATE DEHYDROGENASE"/>
    <property type="match status" value="1"/>
</dbReference>
<dbReference type="GO" id="GO:0009423">
    <property type="term" value="P:chorismate biosynthetic process"/>
    <property type="evidence" value="ECO:0007669"/>
    <property type="project" value="UniProtKB-UniRule"/>
</dbReference>
<dbReference type="GO" id="GO:0019632">
    <property type="term" value="P:shikimate metabolic process"/>
    <property type="evidence" value="ECO:0007669"/>
    <property type="project" value="TreeGrafter"/>
</dbReference>
<reference evidence="8" key="1">
    <citation type="submission" date="2016-10" db="EMBL/GenBank/DDBJ databases">
        <authorList>
            <person name="Varghese N."/>
            <person name="Submissions S."/>
        </authorList>
    </citation>
    <scope>NUCLEOTIDE SEQUENCE [LARGE SCALE GENOMIC DNA]</scope>
    <source>
        <strain evidence="8">CGMCC 1.11022</strain>
    </source>
</reference>
<comment type="similarity">
    <text evidence="4">Belongs to the shikimate dehydrogenase family.</text>
</comment>
<feature type="binding site" evidence="4">
    <location>
        <position position="276"/>
    </location>
    <ligand>
        <name>shikimate</name>
        <dbReference type="ChEBI" id="CHEBI:36208"/>
    </ligand>
</feature>
<organism evidence="7 8">
    <name type="scientific">Mesorhizobium muleiense</name>
    <dbReference type="NCBI Taxonomy" id="1004279"/>
    <lineage>
        <taxon>Bacteria</taxon>
        <taxon>Pseudomonadati</taxon>
        <taxon>Pseudomonadota</taxon>
        <taxon>Alphaproteobacteria</taxon>
        <taxon>Hyphomicrobiales</taxon>
        <taxon>Phyllobacteriaceae</taxon>
        <taxon>Mesorhizobium</taxon>
    </lineage>
</organism>
<dbReference type="InterPro" id="IPR022893">
    <property type="entry name" value="Shikimate_DH_fam"/>
</dbReference>
<dbReference type="CDD" id="cd01065">
    <property type="entry name" value="NAD_bind_Shikimate_DH"/>
    <property type="match status" value="1"/>
</dbReference>
<protein>
    <recommendedName>
        <fullName evidence="4">Shikimate dehydrogenase (NADP(+))</fullName>
        <shortName evidence="4">SDH</shortName>
        <ecNumber evidence="4">1.1.1.25</ecNumber>
    </recommendedName>
</protein>
<gene>
    <name evidence="4" type="primary">aroE</name>
    <name evidence="7" type="ORF">SAMN05428953_1118</name>
</gene>
<keyword evidence="2 4" id="KW-0560">Oxidoreductase</keyword>
<dbReference type="Pfam" id="PF08501">
    <property type="entry name" value="Shikimate_dh_N"/>
    <property type="match status" value="1"/>
</dbReference>
<dbReference type="GO" id="GO:0050661">
    <property type="term" value="F:NADP binding"/>
    <property type="evidence" value="ECO:0007669"/>
    <property type="project" value="TreeGrafter"/>
</dbReference>
<dbReference type="GO" id="GO:0009073">
    <property type="term" value="P:aromatic amino acid family biosynthetic process"/>
    <property type="evidence" value="ECO:0007669"/>
    <property type="project" value="UniProtKB-KW"/>
</dbReference>
<sequence>MDDSLVDLLCRLADEHKGAAGGDNEKVVIGLVGRGIQSSRTPGMHEREARRLGIGYSYLLLDFDRLGLPDAAIGDLIAAAEIAGFHGLNITHPFKQAVIPVLDALSPEARVIGAVNTVVFAGGRKEGHNTDSWGFAESFREAMTGASMGCVAMFGAGGAGAAVANALMQMGVGRLLVLDSQPGRASDLASRMGALFGGRVETWPDPAAAVRMANGIVNTTPVGMAKYPGTPFDTALLTAEKWVADIIYFPTETELLVAARTIGCRTLPGIGMAIHQAVRAFELFTGRKADRRAMADHFEAAA</sequence>
<evidence type="ECO:0000313" key="7">
    <source>
        <dbReference type="EMBL" id="SDK03326.1"/>
    </source>
</evidence>
<feature type="binding site" evidence="4">
    <location>
        <position position="248"/>
    </location>
    <ligand>
        <name>shikimate</name>
        <dbReference type="ChEBI" id="CHEBI:36208"/>
    </ligand>
</feature>
<feature type="binding site" evidence="4">
    <location>
        <position position="131"/>
    </location>
    <ligand>
        <name>shikimate</name>
        <dbReference type="ChEBI" id="CHEBI:36208"/>
    </ligand>
</feature>
<evidence type="ECO:0000256" key="1">
    <source>
        <dbReference type="ARBA" id="ARBA00004871"/>
    </source>
</evidence>
<comment type="pathway">
    <text evidence="1 4">Metabolic intermediate biosynthesis; chorismate biosynthesis; chorismate from D-erythrose 4-phosphate and phosphoenolpyruvate: step 4/7.</text>
</comment>
<name>A0A1G8YKQ1_9HYPH</name>
<evidence type="ECO:0000256" key="3">
    <source>
        <dbReference type="ARBA" id="ARBA00023141"/>
    </source>
</evidence>
<feature type="binding site" evidence="4">
    <location>
        <position position="91"/>
    </location>
    <ligand>
        <name>shikimate</name>
        <dbReference type="ChEBI" id="CHEBI:36208"/>
    </ligand>
</feature>
<dbReference type="RefSeq" id="WP_091595713.1">
    <property type="nucleotide sequence ID" value="NZ_FNEE01000011.1"/>
</dbReference>
<evidence type="ECO:0000313" key="8">
    <source>
        <dbReference type="Proteomes" id="UP000198894"/>
    </source>
</evidence>
<feature type="binding site" evidence="4">
    <location>
        <begin position="39"/>
        <end position="41"/>
    </location>
    <ligand>
        <name>shikimate</name>
        <dbReference type="ChEBI" id="CHEBI:36208"/>
    </ligand>
</feature>
<evidence type="ECO:0000256" key="2">
    <source>
        <dbReference type="ARBA" id="ARBA00023002"/>
    </source>
</evidence>
<dbReference type="InterPro" id="IPR036291">
    <property type="entry name" value="NAD(P)-bd_dom_sf"/>
</dbReference>
<dbReference type="UniPathway" id="UPA00053">
    <property type="reaction ID" value="UER00087"/>
</dbReference>
<dbReference type="PANTHER" id="PTHR21089:SF1">
    <property type="entry name" value="BIFUNCTIONAL 3-DEHYDROQUINATE DEHYDRATASE_SHIKIMATE DEHYDROGENASE, CHLOROPLASTIC"/>
    <property type="match status" value="1"/>
</dbReference>
<comment type="caution">
    <text evidence="4">Lacks conserved residue(s) required for the propagation of feature annotation.</text>
</comment>
<accession>A0A1G8YKQ1</accession>
<dbReference type="EC" id="1.1.1.25" evidence="4"/>
<dbReference type="Proteomes" id="UP000198894">
    <property type="component" value="Unassembled WGS sequence"/>
</dbReference>
<evidence type="ECO:0000259" key="5">
    <source>
        <dbReference type="Pfam" id="PF08501"/>
    </source>
</evidence>